<protein>
    <submittedName>
        <fullName evidence="1">Uncharacterized protein</fullName>
    </submittedName>
</protein>
<gene>
    <name evidence="1" type="ORF">J1N35_029160</name>
</gene>
<feature type="non-terminal residue" evidence="1">
    <location>
        <position position="54"/>
    </location>
</feature>
<accession>A0A9D3UXG6</accession>
<name>A0A9D3UXG6_9ROSI</name>
<evidence type="ECO:0000313" key="1">
    <source>
        <dbReference type="EMBL" id="KAH1064173.1"/>
    </source>
</evidence>
<dbReference type="EMBL" id="JAIQCV010000009">
    <property type="protein sequence ID" value="KAH1064173.1"/>
    <property type="molecule type" value="Genomic_DNA"/>
</dbReference>
<proteinExistence type="predicted"/>
<evidence type="ECO:0000313" key="2">
    <source>
        <dbReference type="Proteomes" id="UP000828251"/>
    </source>
</evidence>
<reference evidence="1 2" key="1">
    <citation type="journal article" date="2021" name="Plant Biotechnol. J.">
        <title>Multi-omics assisted identification of the key and species-specific regulatory components of drought-tolerant mechanisms in Gossypium stocksii.</title>
        <authorList>
            <person name="Yu D."/>
            <person name="Ke L."/>
            <person name="Zhang D."/>
            <person name="Wu Y."/>
            <person name="Sun Y."/>
            <person name="Mei J."/>
            <person name="Sun J."/>
            <person name="Sun Y."/>
        </authorList>
    </citation>
    <scope>NUCLEOTIDE SEQUENCE [LARGE SCALE GENOMIC DNA]</scope>
    <source>
        <strain evidence="2">cv. E1</strain>
        <tissue evidence="1">Leaf</tissue>
    </source>
</reference>
<dbReference type="Proteomes" id="UP000828251">
    <property type="component" value="Unassembled WGS sequence"/>
</dbReference>
<sequence>MAWPKTHTPMWPTRLTWLCLYGPYDHTHTVTQLCLAHDHTYDIHTVVSCTWQPH</sequence>
<comment type="caution">
    <text evidence="1">The sequence shown here is derived from an EMBL/GenBank/DDBJ whole genome shotgun (WGS) entry which is preliminary data.</text>
</comment>
<organism evidence="1 2">
    <name type="scientific">Gossypium stocksii</name>
    <dbReference type="NCBI Taxonomy" id="47602"/>
    <lineage>
        <taxon>Eukaryota</taxon>
        <taxon>Viridiplantae</taxon>
        <taxon>Streptophyta</taxon>
        <taxon>Embryophyta</taxon>
        <taxon>Tracheophyta</taxon>
        <taxon>Spermatophyta</taxon>
        <taxon>Magnoliopsida</taxon>
        <taxon>eudicotyledons</taxon>
        <taxon>Gunneridae</taxon>
        <taxon>Pentapetalae</taxon>
        <taxon>rosids</taxon>
        <taxon>malvids</taxon>
        <taxon>Malvales</taxon>
        <taxon>Malvaceae</taxon>
        <taxon>Malvoideae</taxon>
        <taxon>Gossypium</taxon>
    </lineage>
</organism>
<keyword evidence="2" id="KW-1185">Reference proteome</keyword>
<dbReference type="AlphaFoldDB" id="A0A9D3UXG6"/>